<dbReference type="OrthoDB" id="5148265at2"/>
<comment type="caution">
    <text evidence="1">The sequence shown here is derived from an EMBL/GenBank/DDBJ whole genome shotgun (WGS) entry which is preliminary data.</text>
</comment>
<dbReference type="AlphaFoldDB" id="A0A328BYV6"/>
<accession>A0A328BYV6</accession>
<dbReference type="EMBL" id="QHKM01000001">
    <property type="protein sequence ID" value="RAK70318.1"/>
    <property type="molecule type" value="Genomic_DNA"/>
</dbReference>
<protein>
    <submittedName>
        <fullName evidence="1">Uncharacterized protein</fullName>
    </submittedName>
</protein>
<reference evidence="2" key="1">
    <citation type="submission" date="2018-05" db="EMBL/GenBank/DDBJ databases">
        <authorList>
            <person name="Nie L."/>
        </authorList>
    </citation>
    <scope>NUCLEOTIDE SEQUENCE [LARGE SCALE GENOMIC DNA]</scope>
    <source>
        <strain evidence="2">NL</strain>
    </source>
</reference>
<name>A0A328BYV6_9BACT</name>
<dbReference type="Proteomes" id="UP000248553">
    <property type="component" value="Unassembled WGS sequence"/>
</dbReference>
<gene>
    <name evidence="1" type="ORF">DLM85_05595</name>
</gene>
<organism evidence="1 2">
    <name type="scientific">Hymenobacter edaphi</name>
    <dbReference type="NCBI Taxonomy" id="2211146"/>
    <lineage>
        <taxon>Bacteria</taxon>
        <taxon>Pseudomonadati</taxon>
        <taxon>Bacteroidota</taxon>
        <taxon>Cytophagia</taxon>
        <taxon>Cytophagales</taxon>
        <taxon>Hymenobacteraceae</taxon>
        <taxon>Hymenobacter</taxon>
    </lineage>
</organism>
<keyword evidence="2" id="KW-1185">Reference proteome</keyword>
<evidence type="ECO:0000313" key="1">
    <source>
        <dbReference type="EMBL" id="RAK70318.1"/>
    </source>
</evidence>
<dbReference type="RefSeq" id="WP_111477053.1">
    <property type="nucleotide sequence ID" value="NZ_QHKM01000001.1"/>
</dbReference>
<sequence length="146" mass="16153">MPPCLDLYIPVARTRAVIDRFLSRYADLSKDMRRADFSVLLTDTAVSVETGTLEATLAFGLADPSRAFALYFASRLPRVNGVLMYFSPRDRLLLGLSIEAYGPDQPNEAEAQRLLTQLCTEFGASKALFDLELAPADADEQLNFLS</sequence>
<evidence type="ECO:0000313" key="2">
    <source>
        <dbReference type="Proteomes" id="UP000248553"/>
    </source>
</evidence>
<proteinExistence type="predicted"/>